<dbReference type="Pfam" id="PF23928">
    <property type="entry name" value="DUF7266"/>
    <property type="match status" value="1"/>
</dbReference>
<dbReference type="Proteomes" id="UP000011560">
    <property type="component" value="Unassembled WGS sequence"/>
</dbReference>
<sequence>MNFARDDRGVSIAVTHVLTVGITAILISGLLIAGSTLLETEQERSTESTLETIGERLAGEIAAVDQTTDGDDSITVTTSHQRSVGGSGYTVSLTDNCGKYPLIDSSPCLVLEASATEPVAIPLALEGDIDTATVDGGEIQVKRKSGGNITLEDS</sequence>
<dbReference type="EMBL" id="AOIQ01000006">
    <property type="protein sequence ID" value="ELZ13600.1"/>
    <property type="molecule type" value="Genomic_DNA"/>
</dbReference>
<comment type="caution">
    <text evidence="2">The sequence shown here is derived from an EMBL/GenBank/DDBJ whole genome shotgun (WGS) entry which is preliminary data.</text>
</comment>
<keyword evidence="1" id="KW-0472">Membrane</keyword>
<accession>M0BRP5</accession>
<evidence type="ECO:0008006" key="4">
    <source>
        <dbReference type="Google" id="ProtNLM"/>
    </source>
</evidence>
<dbReference type="AlphaFoldDB" id="M0BRP5"/>
<keyword evidence="1" id="KW-1133">Transmembrane helix</keyword>
<gene>
    <name evidence="2" type="ORF">C479_02106</name>
</gene>
<dbReference type="STRING" id="1227490.C479_02106"/>
<keyword evidence="3" id="KW-1185">Reference proteome</keyword>
<name>M0BRP5_9EURY</name>
<protein>
    <recommendedName>
        <fullName evidence="4">Flagellin</fullName>
    </recommendedName>
</protein>
<dbReference type="PATRIC" id="fig|1227490.4.peg.429"/>
<organism evidence="2 3">
    <name type="scientific">Halovivax asiaticus JCM 14624</name>
    <dbReference type="NCBI Taxonomy" id="1227490"/>
    <lineage>
        <taxon>Archaea</taxon>
        <taxon>Methanobacteriati</taxon>
        <taxon>Methanobacteriota</taxon>
        <taxon>Stenosarchaea group</taxon>
        <taxon>Halobacteria</taxon>
        <taxon>Halobacteriales</taxon>
        <taxon>Natrialbaceae</taxon>
        <taxon>Halovivax</taxon>
    </lineage>
</organism>
<reference evidence="2 3" key="1">
    <citation type="journal article" date="2014" name="PLoS Genet.">
        <title>Phylogenetically driven sequencing of extremely halophilic archaea reveals strategies for static and dynamic osmo-response.</title>
        <authorList>
            <person name="Becker E.A."/>
            <person name="Seitzer P.M."/>
            <person name="Tritt A."/>
            <person name="Larsen D."/>
            <person name="Krusor M."/>
            <person name="Yao A.I."/>
            <person name="Wu D."/>
            <person name="Madern D."/>
            <person name="Eisen J.A."/>
            <person name="Darling A.E."/>
            <person name="Facciotti M.T."/>
        </authorList>
    </citation>
    <scope>NUCLEOTIDE SEQUENCE [LARGE SCALE GENOMIC DNA]</scope>
    <source>
        <strain evidence="2 3">JCM 14624</strain>
    </source>
</reference>
<evidence type="ECO:0000313" key="3">
    <source>
        <dbReference type="Proteomes" id="UP000011560"/>
    </source>
</evidence>
<feature type="transmembrane region" description="Helical" evidence="1">
    <location>
        <begin position="12"/>
        <end position="38"/>
    </location>
</feature>
<evidence type="ECO:0000256" key="1">
    <source>
        <dbReference type="SAM" id="Phobius"/>
    </source>
</evidence>
<evidence type="ECO:0000313" key="2">
    <source>
        <dbReference type="EMBL" id="ELZ13600.1"/>
    </source>
</evidence>
<dbReference type="InterPro" id="IPR055690">
    <property type="entry name" value="DUF7266"/>
</dbReference>
<keyword evidence="1" id="KW-0812">Transmembrane</keyword>
<proteinExistence type="predicted"/>